<feature type="transmembrane region" description="Helical" evidence="5">
    <location>
        <begin position="93"/>
        <end position="110"/>
    </location>
</feature>
<dbReference type="Proteomes" id="UP001293718">
    <property type="component" value="Unassembled WGS sequence"/>
</dbReference>
<dbReference type="SUPFAM" id="SSF103481">
    <property type="entry name" value="Multidrug resistance efflux transporter EmrE"/>
    <property type="match status" value="1"/>
</dbReference>
<feature type="transmembrane region" description="Helical" evidence="5">
    <location>
        <begin position="238"/>
        <end position="256"/>
    </location>
</feature>
<keyword evidence="8" id="KW-1185">Reference proteome</keyword>
<keyword evidence="2 5" id="KW-0812">Transmembrane</keyword>
<dbReference type="InterPro" id="IPR000620">
    <property type="entry name" value="EamA_dom"/>
</dbReference>
<evidence type="ECO:0000256" key="2">
    <source>
        <dbReference type="ARBA" id="ARBA00022692"/>
    </source>
</evidence>
<feature type="transmembrane region" description="Helical" evidence="5">
    <location>
        <begin position="179"/>
        <end position="202"/>
    </location>
</feature>
<reference evidence="7 8" key="1">
    <citation type="submission" date="2023-11" db="EMBL/GenBank/DDBJ databases">
        <title>Draft genome of Azohydromonas lata strain H1 (DSM1123), a polyhydroxyalkanoate producer.</title>
        <authorList>
            <person name="Traversa D."/>
            <person name="D'Addabbo P."/>
            <person name="Pazzani C."/>
            <person name="Manzari C."/>
            <person name="Chiara M."/>
            <person name="Scrascia M."/>
        </authorList>
    </citation>
    <scope>NUCLEOTIDE SEQUENCE [LARGE SCALE GENOMIC DNA]</scope>
    <source>
        <strain evidence="7 8">H1</strain>
    </source>
</reference>
<dbReference type="InterPro" id="IPR037185">
    <property type="entry name" value="EmrE-like"/>
</dbReference>
<dbReference type="PANTHER" id="PTHR22911">
    <property type="entry name" value="ACYL-MALONYL CONDENSING ENZYME-RELATED"/>
    <property type="match status" value="1"/>
</dbReference>
<feature type="transmembrane region" description="Helical" evidence="5">
    <location>
        <begin position="122"/>
        <end position="141"/>
    </location>
</feature>
<keyword evidence="4 5" id="KW-0472">Membrane</keyword>
<feature type="transmembrane region" description="Helical" evidence="5">
    <location>
        <begin position="147"/>
        <end position="167"/>
    </location>
</feature>
<feature type="transmembrane region" description="Helical" evidence="5">
    <location>
        <begin position="262"/>
        <end position="281"/>
    </location>
</feature>
<dbReference type="Pfam" id="PF00892">
    <property type="entry name" value="EamA"/>
    <property type="match status" value="1"/>
</dbReference>
<proteinExistence type="predicted"/>
<dbReference type="RefSeq" id="WP_322467169.1">
    <property type="nucleotide sequence ID" value="NZ_JAXOJX010000044.1"/>
</dbReference>
<organism evidence="7 8">
    <name type="scientific">Azohydromonas lata</name>
    <dbReference type="NCBI Taxonomy" id="45677"/>
    <lineage>
        <taxon>Bacteria</taxon>
        <taxon>Pseudomonadati</taxon>
        <taxon>Pseudomonadota</taxon>
        <taxon>Betaproteobacteria</taxon>
        <taxon>Burkholderiales</taxon>
        <taxon>Sphaerotilaceae</taxon>
        <taxon>Azohydromonas</taxon>
    </lineage>
</organism>
<feature type="transmembrane region" description="Helical" evidence="5">
    <location>
        <begin position="36"/>
        <end position="56"/>
    </location>
</feature>
<evidence type="ECO:0000256" key="3">
    <source>
        <dbReference type="ARBA" id="ARBA00022989"/>
    </source>
</evidence>
<comment type="caution">
    <text evidence="7">The sequence shown here is derived from an EMBL/GenBank/DDBJ whole genome shotgun (WGS) entry which is preliminary data.</text>
</comment>
<feature type="domain" description="EamA" evidence="6">
    <location>
        <begin position="4"/>
        <end position="137"/>
    </location>
</feature>
<evidence type="ECO:0000313" key="8">
    <source>
        <dbReference type="Proteomes" id="UP001293718"/>
    </source>
</evidence>
<name>A0ABU5IKN4_9BURK</name>
<accession>A0ABU5IKN4</accession>
<evidence type="ECO:0000256" key="5">
    <source>
        <dbReference type="SAM" id="Phobius"/>
    </source>
</evidence>
<evidence type="ECO:0000313" key="7">
    <source>
        <dbReference type="EMBL" id="MDZ5459439.1"/>
    </source>
</evidence>
<evidence type="ECO:0000259" key="6">
    <source>
        <dbReference type="Pfam" id="PF00892"/>
    </source>
</evidence>
<feature type="transmembrane region" description="Helical" evidence="5">
    <location>
        <begin position="208"/>
        <end position="226"/>
    </location>
</feature>
<protein>
    <submittedName>
        <fullName evidence="7">DMT family transporter</fullName>
    </submittedName>
</protein>
<evidence type="ECO:0000256" key="1">
    <source>
        <dbReference type="ARBA" id="ARBA00004141"/>
    </source>
</evidence>
<comment type="subcellular location">
    <subcellularLocation>
        <location evidence="1">Membrane</location>
        <topology evidence="1">Multi-pass membrane protein</topology>
    </subcellularLocation>
</comment>
<dbReference type="PANTHER" id="PTHR22911:SF6">
    <property type="entry name" value="SOLUTE CARRIER FAMILY 35 MEMBER G1"/>
    <property type="match status" value="1"/>
</dbReference>
<sequence length="289" mass="29653">MPAPLLILCASLCFATMGLCIKLASAQYATAEIVFYRGLVGAVAIAVMAPLRGGTLRTRLLAQHGKRSLTGVCALSLWFHALAGLPLATAMTLNYMSSVWMAAFLVLGVLLPSAKGRVDARLVTAVLAGFAGVVLVLQPTITREQLGYGLAGLVSGVLAASAYLQVQALGRAGEPEYRVVFYFSLGGMAAGALGMAFTGLHAHDARGLVLLLATGALATLGQMLMTRAYAIGRTLSNASLQYSGIVFSVVLGTLVFGDPLTLTALAGIALIVAAGLAATWLRSRGAAAG</sequence>
<keyword evidence="3 5" id="KW-1133">Transmembrane helix</keyword>
<dbReference type="EMBL" id="JAXOJX010000044">
    <property type="protein sequence ID" value="MDZ5459439.1"/>
    <property type="molecule type" value="Genomic_DNA"/>
</dbReference>
<evidence type="ECO:0000256" key="4">
    <source>
        <dbReference type="ARBA" id="ARBA00023136"/>
    </source>
</evidence>
<gene>
    <name evidence="7" type="ORF">SM757_22930</name>
</gene>